<dbReference type="SUPFAM" id="SSF52518">
    <property type="entry name" value="Thiamin diphosphate-binding fold (THDP-binding)"/>
    <property type="match status" value="1"/>
</dbReference>
<accession>A0A510HMF6</accession>
<dbReference type="InterPro" id="IPR029061">
    <property type="entry name" value="THDP-binding"/>
</dbReference>
<evidence type="ECO:0000313" key="6">
    <source>
        <dbReference type="Proteomes" id="UP000318065"/>
    </source>
</evidence>
<keyword evidence="6" id="KW-1185">Reference proteome</keyword>
<sequence>MTEVAGSTELGREQLLDAYRTMRTIREFEERLHVEFATGEIPGFVHLYAGEEAIAAGVCAHLDEDDYIASTHRGHGHAIAKGCDVKAMMKEIYGKAEGICHGKGGSMHIADLDKGMLGANGIVGGGPPLVCGAGLSAKVRGTGQVAVSFTGDGGSNQGTFLESLNLAAVWGLPCVFVIENNGYAEATSTNFSVRGLDIAKRADGFGIPGVVVDGHDFFAVHEAAGEAVERARSGGGPTLIECKVNRYYGHFEGDAQTYRAPNEVEEIRREKDCLMLFRRRVTSAGLLEEEELDRIDAEVKRLIDEAVEEAKAAPEPAPDELLTDVYVSYQG</sequence>
<evidence type="ECO:0000256" key="3">
    <source>
        <dbReference type="ARBA" id="ARBA00023052"/>
    </source>
</evidence>
<dbReference type="GO" id="GO:0000287">
    <property type="term" value="F:magnesium ion binding"/>
    <property type="evidence" value="ECO:0007669"/>
    <property type="project" value="UniProtKB-ARBA"/>
</dbReference>
<comment type="cofactor">
    <cofactor evidence="1">
        <name>thiamine diphosphate</name>
        <dbReference type="ChEBI" id="CHEBI:58937"/>
    </cofactor>
</comment>
<dbReference type="AlphaFoldDB" id="A0A510HMF6"/>
<dbReference type="Proteomes" id="UP000318065">
    <property type="component" value="Chromosome"/>
</dbReference>
<dbReference type="GO" id="GO:0004739">
    <property type="term" value="F:pyruvate dehydrogenase (acetyl-transferring) activity"/>
    <property type="evidence" value="ECO:0007669"/>
    <property type="project" value="TreeGrafter"/>
</dbReference>
<dbReference type="InterPro" id="IPR001017">
    <property type="entry name" value="DH_E1"/>
</dbReference>
<keyword evidence="2" id="KW-0560">Oxidoreductase</keyword>
<evidence type="ECO:0000313" key="5">
    <source>
        <dbReference type="EMBL" id="BBL79753.1"/>
    </source>
</evidence>
<dbReference type="PANTHER" id="PTHR11516:SF60">
    <property type="entry name" value="PYRUVATE DEHYDROGENASE E1 COMPONENT SUBUNIT ALPHA"/>
    <property type="match status" value="1"/>
</dbReference>
<dbReference type="OrthoDB" id="9766715at2"/>
<evidence type="ECO:0000259" key="4">
    <source>
        <dbReference type="Pfam" id="PF00676"/>
    </source>
</evidence>
<dbReference type="InterPro" id="IPR050642">
    <property type="entry name" value="PDH_E1_Alpha_Subunit"/>
</dbReference>
<evidence type="ECO:0000256" key="1">
    <source>
        <dbReference type="ARBA" id="ARBA00001964"/>
    </source>
</evidence>
<dbReference type="CDD" id="cd02000">
    <property type="entry name" value="TPP_E1_PDC_ADC_BCADC"/>
    <property type="match status" value="1"/>
</dbReference>
<dbReference type="Pfam" id="PF00676">
    <property type="entry name" value="E1_dh"/>
    <property type="match status" value="1"/>
</dbReference>
<gene>
    <name evidence="5" type="ORF">RxyAA322_16070</name>
</gene>
<organism evidence="5 6">
    <name type="scientific">Rubrobacter xylanophilus</name>
    <dbReference type="NCBI Taxonomy" id="49319"/>
    <lineage>
        <taxon>Bacteria</taxon>
        <taxon>Bacillati</taxon>
        <taxon>Actinomycetota</taxon>
        <taxon>Rubrobacteria</taxon>
        <taxon>Rubrobacterales</taxon>
        <taxon>Rubrobacteraceae</taxon>
        <taxon>Rubrobacter</taxon>
    </lineage>
</organism>
<dbReference type="EMBL" id="AP019791">
    <property type="protein sequence ID" value="BBL79753.1"/>
    <property type="molecule type" value="Genomic_DNA"/>
</dbReference>
<protein>
    <submittedName>
        <fullName evidence="5">Dehydrogenase E1 component</fullName>
    </submittedName>
</protein>
<dbReference type="Gene3D" id="3.40.50.970">
    <property type="match status" value="1"/>
</dbReference>
<dbReference type="GO" id="GO:0006086">
    <property type="term" value="P:pyruvate decarboxylation to acetyl-CoA"/>
    <property type="evidence" value="ECO:0007669"/>
    <property type="project" value="TreeGrafter"/>
</dbReference>
<name>A0A510HMF6_9ACTN</name>
<dbReference type="RefSeq" id="WP_143527791.1">
    <property type="nucleotide sequence ID" value="NZ_AP019791.1"/>
</dbReference>
<keyword evidence="3" id="KW-0786">Thiamine pyrophosphate</keyword>
<evidence type="ECO:0000256" key="2">
    <source>
        <dbReference type="ARBA" id="ARBA00023002"/>
    </source>
</evidence>
<proteinExistence type="predicted"/>
<feature type="domain" description="Dehydrogenase E1 component" evidence="4">
    <location>
        <begin position="21"/>
        <end position="318"/>
    </location>
</feature>
<reference evidence="5" key="1">
    <citation type="journal article" date="2019" name="Microbiol. Resour. Announc.">
        <title>Complete Genome Sequence of Rubrobacter xylanophilus Strain AA3-22, Isolated from Arima Onsen in Japan.</title>
        <authorList>
            <person name="Tomariguchi N."/>
            <person name="Miyazaki K."/>
        </authorList>
    </citation>
    <scope>NUCLEOTIDE SEQUENCE [LARGE SCALE GENOMIC DNA]</scope>
    <source>
        <strain evidence="5">AA3-22</strain>
    </source>
</reference>
<dbReference type="PANTHER" id="PTHR11516">
    <property type="entry name" value="PYRUVATE DEHYDROGENASE E1 COMPONENT, ALPHA SUBUNIT BACTERIAL AND ORGANELLAR"/>
    <property type="match status" value="1"/>
</dbReference>